<protein>
    <recommendedName>
        <fullName evidence="3">CCHC-type domain-containing protein</fullName>
    </recommendedName>
</protein>
<feature type="compositionally biased region" description="Polar residues" evidence="2">
    <location>
        <begin position="122"/>
        <end position="142"/>
    </location>
</feature>
<proteinExistence type="predicted"/>
<keyword evidence="1" id="KW-0862">Zinc</keyword>
<evidence type="ECO:0000313" key="4">
    <source>
        <dbReference type="EMBL" id="KAL0413620.1"/>
    </source>
</evidence>
<keyword evidence="1" id="KW-0479">Metal-binding</keyword>
<dbReference type="InterPro" id="IPR001878">
    <property type="entry name" value="Znf_CCHC"/>
</dbReference>
<dbReference type="AlphaFoldDB" id="A0AAW2U8Q2"/>
<keyword evidence="1" id="KW-0863">Zinc-finger</keyword>
<reference evidence="4" key="1">
    <citation type="submission" date="2020-06" db="EMBL/GenBank/DDBJ databases">
        <authorList>
            <person name="Li T."/>
            <person name="Hu X."/>
            <person name="Zhang T."/>
            <person name="Song X."/>
            <person name="Zhang H."/>
            <person name="Dai N."/>
            <person name="Sheng W."/>
            <person name="Hou X."/>
            <person name="Wei L."/>
        </authorList>
    </citation>
    <scope>NUCLEOTIDE SEQUENCE</scope>
    <source>
        <strain evidence="4">G02</strain>
        <tissue evidence="4">Leaf</tissue>
    </source>
</reference>
<dbReference type="GO" id="GO:0003676">
    <property type="term" value="F:nucleic acid binding"/>
    <property type="evidence" value="ECO:0007669"/>
    <property type="project" value="InterPro"/>
</dbReference>
<name>A0AAW2U8Q2_SESRA</name>
<dbReference type="InterPro" id="IPR025836">
    <property type="entry name" value="Zn_knuckle_CX2CX4HX4C"/>
</dbReference>
<gene>
    <name evidence="4" type="ORF">Sradi_1563700</name>
</gene>
<evidence type="ECO:0000256" key="1">
    <source>
        <dbReference type="PROSITE-ProRule" id="PRU00047"/>
    </source>
</evidence>
<comment type="caution">
    <text evidence="4">The sequence shown here is derived from an EMBL/GenBank/DDBJ whole genome shotgun (WGS) entry which is preliminary data.</text>
</comment>
<dbReference type="PROSITE" id="PS50158">
    <property type="entry name" value="ZF_CCHC"/>
    <property type="match status" value="1"/>
</dbReference>
<sequence length="303" mass="33488">MTKDMAQFIGNQIGIFRDVDMDNNGGVWGSSLRIWVSLNILQPLPRVLKLRTILGDEHLVSFTFERLLNFCYICGQLGHLSRLCETRFAEGFIDPGPNTAYGSWLHASNHPAGRSRWLGPRTHSSLHPVSRPTFVSTNSSPSRRPYQGARGSDIFDGLRHSRTNSTPYQPSSSHLSQDPPSPLPPNDISTPLPTQSATPPSHHPNVEQSPYPHFRTSMSTALHPLGLSTSSLKHPLHSHLPPLIYSPIHLPLPPQKTLVVLLKSSLHAYQKPPSTNVNIPNTLLPLTNSKIIPLPNPIAHSLH</sequence>
<accession>A0AAW2U8Q2</accession>
<feature type="compositionally biased region" description="Polar residues" evidence="2">
    <location>
        <begin position="163"/>
        <end position="178"/>
    </location>
</feature>
<dbReference type="EMBL" id="JACGWJ010000006">
    <property type="protein sequence ID" value="KAL0413620.1"/>
    <property type="molecule type" value="Genomic_DNA"/>
</dbReference>
<dbReference type="GO" id="GO:0008270">
    <property type="term" value="F:zinc ion binding"/>
    <property type="evidence" value="ECO:0007669"/>
    <property type="project" value="UniProtKB-KW"/>
</dbReference>
<evidence type="ECO:0000259" key="3">
    <source>
        <dbReference type="PROSITE" id="PS50158"/>
    </source>
</evidence>
<feature type="compositionally biased region" description="Polar residues" evidence="2">
    <location>
        <begin position="187"/>
        <end position="199"/>
    </location>
</feature>
<reference evidence="4" key="2">
    <citation type="journal article" date="2024" name="Plant">
        <title>Genomic evolution and insights into agronomic trait innovations of Sesamum species.</title>
        <authorList>
            <person name="Miao H."/>
            <person name="Wang L."/>
            <person name="Qu L."/>
            <person name="Liu H."/>
            <person name="Sun Y."/>
            <person name="Le M."/>
            <person name="Wang Q."/>
            <person name="Wei S."/>
            <person name="Zheng Y."/>
            <person name="Lin W."/>
            <person name="Duan Y."/>
            <person name="Cao H."/>
            <person name="Xiong S."/>
            <person name="Wang X."/>
            <person name="Wei L."/>
            <person name="Li C."/>
            <person name="Ma Q."/>
            <person name="Ju M."/>
            <person name="Zhao R."/>
            <person name="Li G."/>
            <person name="Mu C."/>
            <person name="Tian Q."/>
            <person name="Mei H."/>
            <person name="Zhang T."/>
            <person name="Gao T."/>
            <person name="Zhang H."/>
        </authorList>
    </citation>
    <scope>NUCLEOTIDE SEQUENCE</scope>
    <source>
        <strain evidence="4">G02</strain>
    </source>
</reference>
<evidence type="ECO:0000256" key="2">
    <source>
        <dbReference type="SAM" id="MobiDB-lite"/>
    </source>
</evidence>
<feature type="region of interest" description="Disordered" evidence="2">
    <location>
        <begin position="115"/>
        <end position="212"/>
    </location>
</feature>
<organism evidence="4">
    <name type="scientific">Sesamum radiatum</name>
    <name type="common">Black benniseed</name>
    <dbReference type="NCBI Taxonomy" id="300843"/>
    <lineage>
        <taxon>Eukaryota</taxon>
        <taxon>Viridiplantae</taxon>
        <taxon>Streptophyta</taxon>
        <taxon>Embryophyta</taxon>
        <taxon>Tracheophyta</taxon>
        <taxon>Spermatophyta</taxon>
        <taxon>Magnoliopsida</taxon>
        <taxon>eudicotyledons</taxon>
        <taxon>Gunneridae</taxon>
        <taxon>Pentapetalae</taxon>
        <taxon>asterids</taxon>
        <taxon>lamiids</taxon>
        <taxon>Lamiales</taxon>
        <taxon>Pedaliaceae</taxon>
        <taxon>Sesamum</taxon>
    </lineage>
</organism>
<feature type="domain" description="CCHC-type" evidence="3">
    <location>
        <begin position="71"/>
        <end position="84"/>
    </location>
</feature>
<dbReference type="Pfam" id="PF14392">
    <property type="entry name" value="zf-CCHC_4"/>
    <property type="match status" value="1"/>
</dbReference>